<dbReference type="OMA" id="CYLIALM"/>
<dbReference type="STRING" id="51511.ENSCSAVP00000015716"/>
<dbReference type="Ensembl" id="ENSCSAVT00000015895.1">
    <property type="protein sequence ID" value="ENSCSAVP00000015716.1"/>
    <property type="gene ID" value="ENSCSAVG00000009228.1"/>
</dbReference>
<evidence type="ECO:0000256" key="1">
    <source>
        <dbReference type="ARBA" id="ARBA00022443"/>
    </source>
</evidence>
<dbReference type="InterPro" id="IPR001452">
    <property type="entry name" value="SH3_domain"/>
</dbReference>
<dbReference type="PROSITE" id="PS50002">
    <property type="entry name" value="SH3"/>
    <property type="match status" value="1"/>
</dbReference>
<reference evidence="5" key="3">
    <citation type="submission" date="2025-09" db="UniProtKB">
        <authorList>
            <consortium name="Ensembl"/>
        </authorList>
    </citation>
    <scope>IDENTIFICATION</scope>
</reference>
<dbReference type="InParanoid" id="H2ZDQ0"/>
<evidence type="ECO:0000313" key="5">
    <source>
        <dbReference type="Ensembl" id="ENSCSAVP00000015716.1"/>
    </source>
</evidence>
<keyword evidence="1 2" id="KW-0728">SH3 domain</keyword>
<evidence type="ECO:0000259" key="4">
    <source>
        <dbReference type="PROSITE" id="PS50002"/>
    </source>
</evidence>
<protein>
    <recommendedName>
        <fullName evidence="4">SH3 domain-containing protein</fullName>
    </recommendedName>
</protein>
<dbReference type="InterPro" id="IPR030642">
    <property type="entry name" value="NPHP1_SH3"/>
</dbReference>
<feature type="region of interest" description="Disordered" evidence="3">
    <location>
        <begin position="1"/>
        <end position="29"/>
    </location>
</feature>
<dbReference type="PANTHER" id="PTHR15176">
    <property type="entry name" value="NEPHROCYSTIN"/>
    <property type="match status" value="1"/>
</dbReference>
<dbReference type="GO" id="GO:0090251">
    <property type="term" value="P:protein localization involved in establishment of planar polarity"/>
    <property type="evidence" value="ECO:0007669"/>
    <property type="project" value="TreeGrafter"/>
</dbReference>
<keyword evidence="6" id="KW-1185">Reference proteome</keyword>
<organism evidence="5 6">
    <name type="scientific">Ciona savignyi</name>
    <name type="common">Pacific transparent sea squirt</name>
    <dbReference type="NCBI Taxonomy" id="51511"/>
    <lineage>
        <taxon>Eukaryota</taxon>
        <taxon>Metazoa</taxon>
        <taxon>Chordata</taxon>
        <taxon>Tunicata</taxon>
        <taxon>Ascidiacea</taxon>
        <taxon>Phlebobranchia</taxon>
        <taxon>Cionidae</taxon>
        <taxon>Ciona</taxon>
    </lineage>
</organism>
<reference evidence="5" key="2">
    <citation type="submission" date="2025-08" db="UniProtKB">
        <authorList>
            <consortium name="Ensembl"/>
        </authorList>
    </citation>
    <scope>IDENTIFICATION</scope>
</reference>
<feature type="compositionally biased region" description="Acidic residues" evidence="3">
    <location>
        <begin position="1"/>
        <end position="28"/>
    </location>
</feature>
<dbReference type="PANTHER" id="PTHR15176:SF1">
    <property type="entry name" value="NEPHROCYSTIN-1"/>
    <property type="match status" value="1"/>
</dbReference>
<dbReference type="GO" id="GO:0005929">
    <property type="term" value="C:cilium"/>
    <property type="evidence" value="ECO:0007669"/>
    <property type="project" value="TreeGrafter"/>
</dbReference>
<dbReference type="Proteomes" id="UP000007875">
    <property type="component" value="Unassembled WGS sequence"/>
</dbReference>
<dbReference type="AlphaFoldDB" id="H2ZDQ0"/>
<dbReference type="FunCoup" id="H2ZDQ0">
    <property type="interactions" value="4"/>
</dbReference>
<dbReference type="SMART" id="SM00326">
    <property type="entry name" value="SH3"/>
    <property type="match status" value="1"/>
</dbReference>
<reference evidence="6" key="1">
    <citation type="submission" date="2003-08" db="EMBL/GenBank/DDBJ databases">
        <authorList>
            <person name="Birren B."/>
            <person name="Nusbaum C."/>
            <person name="Abebe A."/>
            <person name="Abouelleil A."/>
            <person name="Adekoya E."/>
            <person name="Ait-zahra M."/>
            <person name="Allen N."/>
            <person name="Allen T."/>
            <person name="An P."/>
            <person name="Anderson M."/>
            <person name="Anderson S."/>
            <person name="Arachchi H."/>
            <person name="Armbruster J."/>
            <person name="Bachantsang P."/>
            <person name="Baldwin J."/>
            <person name="Barry A."/>
            <person name="Bayul T."/>
            <person name="Blitshsteyn B."/>
            <person name="Bloom T."/>
            <person name="Blye J."/>
            <person name="Boguslavskiy L."/>
            <person name="Borowsky M."/>
            <person name="Boukhgalter B."/>
            <person name="Brunache A."/>
            <person name="Butler J."/>
            <person name="Calixte N."/>
            <person name="Calvo S."/>
            <person name="Camarata J."/>
            <person name="Campo K."/>
            <person name="Chang J."/>
            <person name="Cheshatsang Y."/>
            <person name="Citroen M."/>
            <person name="Collymore A."/>
            <person name="Considine T."/>
            <person name="Cook A."/>
            <person name="Cooke P."/>
            <person name="Corum B."/>
            <person name="Cuomo C."/>
            <person name="David R."/>
            <person name="Dawoe T."/>
            <person name="Degray S."/>
            <person name="Dodge S."/>
            <person name="Dooley K."/>
            <person name="Dorje P."/>
            <person name="Dorjee K."/>
            <person name="Dorris L."/>
            <person name="Duffey N."/>
            <person name="Dupes A."/>
            <person name="Elkins T."/>
            <person name="Engels R."/>
            <person name="Erickson J."/>
            <person name="Farina A."/>
            <person name="Faro S."/>
            <person name="Ferreira P."/>
            <person name="Fischer H."/>
            <person name="Fitzgerald M."/>
            <person name="Foley K."/>
            <person name="Gage D."/>
            <person name="Galagan J."/>
            <person name="Gearin G."/>
            <person name="Gnerre S."/>
            <person name="Gnirke A."/>
            <person name="Goyette A."/>
            <person name="Graham J."/>
            <person name="Grandbois E."/>
            <person name="Gyaltsen K."/>
            <person name="Hafez N."/>
            <person name="Hagopian D."/>
            <person name="Hagos B."/>
            <person name="Hall J."/>
            <person name="Hatcher B."/>
            <person name="Heller A."/>
            <person name="Higgins H."/>
            <person name="Honan T."/>
            <person name="Horn A."/>
            <person name="Houde N."/>
            <person name="Hughes L."/>
            <person name="Hulme W."/>
            <person name="Husby E."/>
            <person name="Iliev I."/>
            <person name="Jaffe D."/>
            <person name="Jones C."/>
            <person name="Kamal M."/>
            <person name="Kamat A."/>
            <person name="Kamvysselis M."/>
            <person name="Karlsson E."/>
            <person name="Kells C."/>
            <person name="Kieu A."/>
            <person name="Kisner P."/>
            <person name="Kodira C."/>
            <person name="Kulbokas E."/>
            <person name="Labutti K."/>
            <person name="Lama D."/>
            <person name="Landers T."/>
            <person name="Leger J."/>
            <person name="Levine S."/>
            <person name="Lewis D."/>
            <person name="Lewis T."/>
            <person name="Lindblad-toh K."/>
            <person name="Liu X."/>
            <person name="Lokyitsang T."/>
            <person name="Lokyitsang Y."/>
            <person name="Lucien O."/>
            <person name="Lui A."/>
            <person name="Ma L.J."/>
            <person name="Mabbitt R."/>
            <person name="Macdonald J."/>
            <person name="Maclean C."/>
            <person name="Major J."/>
            <person name="Manning J."/>
            <person name="Marabella R."/>
            <person name="Maru K."/>
            <person name="Matthews C."/>
            <person name="Mauceli E."/>
            <person name="Mccarthy M."/>
            <person name="Mcdonough S."/>
            <person name="Mcghee T."/>
            <person name="Meldrim J."/>
            <person name="Meneus L."/>
            <person name="Mesirov J."/>
            <person name="Mihalev A."/>
            <person name="Mihova T."/>
            <person name="Mikkelsen T."/>
            <person name="Mlenga V."/>
            <person name="Moru K."/>
            <person name="Mozes J."/>
            <person name="Mulrain L."/>
            <person name="Munson G."/>
            <person name="Naylor J."/>
            <person name="Newes C."/>
            <person name="Nguyen C."/>
            <person name="Nguyen N."/>
            <person name="Nguyen T."/>
            <person name="Nicol R."/>
            <person name="Nielsen C."/>
            <person name="Nizzari M."/>
            <person name="Norbu C."/>
            <person name="Norbu N."/>
            <person name="O'donnell P."/>
            <person name="Okoawo O."/>
            <person name="O'leary S."/>
            <person name="Omotosho B."/>
            <person name="O'neill K."/>
            <person name="Osman S."/>
            <person name="Parker S."/>
            <person name="Perrin D."/>
            <person name="Phunkhang P."/>
            <person name="Piqani B."/>
            <person name="Purcell S."/>
            <person name="Rachupka T."/>
            <person name="Ramasamy U."/>
            <person name="Rameau R."/>
            <person name="Ray V."/>
            <person name="Raymond C."/>
            <person name="Retta R."/>
            <person name="Richardson S."/>
            <person name="Rise C."/>
            <person name="Rodriguez J."/>
            <person name="Rogers J."/>
            <person name="Rogov P."/>
            <person name="Rutman M."/>
            <person name="Schupbach R."/>
            <person name="Seaman C."/>
            <person name="Settipalli S."/>
            <person name="Sharpe T."/>
            <person name="Sheridan J."/>
            <person name="Sherpa N."/>
            <person name="Shi J."/>
            <person name="Smirnov S."/>
            <person name="Smith C."/>
            <person name="Sougnez C."/>
            <person name="Spencer B."/>
            <person name="Stalker J."/>
            <person name="Stange-thomann N."/>
            <person name="Stavropoulos S."/>
            <person name="Stetson K."/>
            <person name="Stone C."/>
            <person name="Stone S."/>
            <person name="Stubbs M."/>
            <person name="Talamas J."/>
            <person name="Tchuinga P."/>
            <person name="Tenzing P."/>
            <person name="Tesfaye S."/>
            <person name="Theodore J."/>
            <person name="Thoulutsang Y."/>
            <person name="Topham K."/>
            <person name="Towey S."/>
            <person name="Tsamla T."/>
            <person name="Tsomo N."/>
            <person name="Vallee D."/>
            <person name="Vassiliev H."/>
            <person name="Venkataraman V."/>
            <person name="Vinson J."/>
            <person name="Vo A."/>
            <person name="Wade C."/>
            <person name="Wang S."/>
            <person name="Wangchuk T."/>
            <person name="Wangdi T."/>
            <person name="Whittaker C."/>
            <person name="Wilkinson J."/>
            <person name="Wu Y."/>
            <person name="Wyman D."/>
            <person name="Yadav S."/>
            <person name="Yang S."/>
            <person name="Yang X."/>
            <person name="Yeager S."/>
            <person name="Yee E."/>
            <person name="Young G."/>
            <person name="Zainoun J."/>
            <person name="Zembeck L."/>
            <person name="Zimmer A."/>
            <person name="Zody M."/>
            <person name="Lander E."/>
        </authorList>
    </citation>
    <scope>NUCLEOTIDE SEQUENCE [LARGE SCALE GENOMIC DNA]</scope>
</reference>
<name>H2ZDQ0_CIOSA</name>
<dbReference type="GO" id="GO:0005737">
    <property type="term" value="C:cytoplasm"/>
    <property type="evidence" value="ECO:0007669"/>
    <property type="project" value="TreeGrafter"/>
</dbReference>
<dbReference type="Pfam" id="PF07653">
    <property type="entry name" value="SH3_2"/>
    <property type="match status" value="1"/>
</dbReference>
<dbReference type="GeneTree" id="ENSGT00390000007701"/>
<evidence type="ECO:0000256" key="3">
    <source>
        <dbReference type="SAM" id="MobiDB-lite"/>
    </source>
</evidence>
<dbReference type="InterPro" id="IPR039687">
    <property type="entry name" value="NPHP1"/>
</dbReference>
<dbReference type="PRINTS" id="PR00452">
    <property type="entry name" value="SH3DOMAIN"/>
</dbReference>
<sequence>SSDEEEEEEHDEEDDDEDGEDESEEADMYEVVCDFTGEQKDDLTIKTGDIVDILFKRVINVDDGWWKAENEEGKVGLVPSTYLKKYEEEEEDVEAGVEVEEPTSDVQEPEQVVELKDPEIEDTTTEKTDVTDVLAAMGALPAGFRPSMMHNLLTKNDDYSLRTALLPLLSPSQLGFANLHWNHATNQLRRVVTRVLRSCRLWKCKMIPVPSTGVEVMSRHVRMALFDGTNVLSNIHTVRAQAEDTKPKLWGFPTAKTDGILPSMVDGYSIVRSDCNHSNIGILFELGITYIRSQTGEKGEMSCGWVHLKLFDEQGNAIPNKTYELGLNGGTPYEQGVEVDPSIKKRAATNRFRALLEMDKQPKLMVQIGTPSNEKRKYLELLPSSIVLTTALTEVVSYFRRVLVDALVRNRVSSTDADLVHSPAIATFLEALAHSDIMDAIRVLWTEKTQGLTRADKRDKDNLKAVFKSVVMETAYPLLHSSGLPKAKWADVQNESQRWQYISQTIQSTKLPNGVLSYFLSSSDNVQPFDISELTYDVIRDHG</sequence>
<dbReference type="HOGENOM" id="CLU_024987_0_0_1"/>
<evidence type="ECO:0000313" key="6">
    <source>
        <dbReference type="Proteomes" id="UP000007875"/>
    </source>
</evidence>
<dbReference type="InterPro" id="IPR036028">
    <property type="entry name" value="SH3-like_dom_sf"/>
</dbReference>
<feature type="domain" description="SH3" evidence="4">
    <location>
        <begin position="24"/>
        <end position="88"/>
    </location>
</feature>
<proteinExistence type="predicted"/>
<evidence type="ECO:0000256" key="2">
    <source>
        <dbReference type="PROSITE-ProRule" id="PRU00192"/>
    </source>
</evidence>
<dbReference type="eggNOG" id="ENOG502QU7K">
    <property type="taxonomic scope" value="Eukaryota"/>
</dbReference>
<dbReference type="CDD" id="cd11770">
    <property type="entry name" value="SH3_Nephrocystin"/>
    <property type="match status" value="1"/>
</dbReference>
<dbReference type="SUPFAM" id="SSF50044">
    <property type="entry name" value="SH3-domain"/>
    <property type="match status" value="1"/>
</dbReference>
<accession>H2ZDQ0</accession>
<dbReference type="Gene3D" id="2.30.30.40">
    <property type="entry name" value="SH3 Domains"/>
    <property type="match status" value="1"/>
</dbReference>